<protein>
    <submittedName>
        <fullName evidence="2">6-phosphogluconolactonase</fullName>
    </submittedName>
</protein>
<dbReference type="OrthoDB" id="9790815at2"/>
<dbReference type="EMBL" id="CCAX010000001">
    <property type="protein sequence ID" value="CDO03507.1"/>
    <property type="molecule type" value="Genomic_DNA"/>
</dbReference>
<dbReference type="FunFam" id="2.130.10.10:FF:000306">
    <property type="entry name" value="3-carboxymuconate cyclase"/>
    <property type="match status" value="1"/>
</dbReference>
<reference evidence="2 4" key="1">
    <citation type="submission" date="2014-03" db="EMBL/GenBank/DDBJ databases">
        <title>Draft genome sequencing of Oceanobacillus picturae strain S1 isolated from human gut.</title>
        <authorList>
            <person name="Croce O."/>
            <person name="Lagier J.C."/>
            <person name="Raoult D."/>
        </authorList>
    </citation>
    <scope>NUCLEOTIDE SEQUENCE [LARGE SCALE GENOMIC DNA]</scope>
    <source>
        <strain evidence="2 4">S1</strain>
    </source>
</reference>
<name>W9AKS4_9BACI</name>
<gene>
    <name evidence="2" type="primary">pgl</name>
    <name evidence="2" type="ORF">BN988_02023</name>
    <name evidence="3" type="ORF">OPHB3_3029</name>
</gene>
<dbReference type="PANTHER" id="PTHR30344:SF1">
    <property type="entry name" value="6-PHOSPHOGLUCONOLACTONASE"/>
    <property type="match status" value="1"/>
</dbReference>
<dbReference type="RefSeq" id="WP_036575628.1">
    <property type="nucleotide sequence ID" value="NZ_BBXV01000038.1"/>
</dbReference>
<evidence type="ECO:0000313" key="4">
    <source>
        <dbReference type="Proteomes" id="UP000028863"/>
    </source>
</evidence>
<comment type="similarity">
    <text evidence="1">Belongs to the cycloisomerase 2 family.</text>
</comment>
<dbReference type="EMBL" id="BBXV01000038">
    <property type="protein sequence ID" value="GAQ19070.1"/>
    <property type="molecule type" value="Genomic_DNA"/>
</dbReference>
<evidence type="ECO:0000313" key="2">
    <source>
        <dbReference type="EMBL" id="CDO03507.1"/>
    </source>
</evidence>
<dbReference type="PANTHER" id="PTHR30344">
    <property type="entry name" value="6-PHOSPHOGLUCONOLACTONASE-RELATED"/>
    <property type="match status" value="1"/>
</dbReference>
<proteinExistence type="inferred from homology"/>
<dbReference type="SUPFAM" id="SSF51004">
    <property type="entry name" value="C-terminal (heme d1) domain of cytochrome cd1-nitrite reductase"/>
    <property type="match status" value="1"/>
</dbReference>
<keyword evidence="4" id="KW-1185">Reference proteome</keyword>
<reference evidence="3 5" key="4">
    <citation type="journal article" date="2016" name="Genome Announc.">
        <title>Draft Genome Sequence of Oceanobacillus picturae Heshi-B3, Isolated from Fermented Rice Bran in a Traditional Japanese Seafood Dish.</title>
        <authorList>
            <person name="Akuzawa S."/>
            <person name="Nagaoka J."/>
            <person name="Kanekatsu M."/>
            <person name="Kanesaki Y."/>
            <person name="Suzuki T."/>
        </authorList>
    </citation>
    <scope>NUCLEOTIDE SEQUENCE [LARGE SCALE GENOMIC DNA]</scope>
    <source>
        <strain evidence="3 5">Heshi-B3</strain>
    </source>
</reference>
<dbReference type="GO" id="GO:0005829">
    <property type="term" value="C:cytosol"/>
    <property type="evidence" value="ECO:0007669"/>
    <property type="project" value="TreeGrafter"/>
</dbReference>
<dbReference type="InterPro" id="IPR050282">
    <property type="entry name" value="Cycloisomerase_2"/>
</dbReference>
<accession>W9AKS4</accession>
<dbReference type="STRING" id="171693.BN988_02023"/>
<dbReference type="InterPro" id="IPR019405">
    <property type="entry name" value="Lactonase_7-beta_prop"/>
</dbReference>
<reference evidence="5" key="3">
    <citation type="submission" date="2015-07" db="EMBL/GenBank/DDBJ databases">
        <title>Draft Genome Sequence of Oceanobacillus picturae Heshi-B3 that Was Isolated from Fermented Rice Bran with Aging Salted Mackerel, Which Was Named Heshiko as Traditional Fermented Seafood in Japan.</title>
        <authorList>
            <person name="Akuzawa S."/>
            <person name="Nakagawa J."/>
            <person name="Kanekatsu T."/>
            <person name="Kanesaki Y."/>
            <person name="Suzuki T."/>
        </authorList>
    </citation>
    <scope>NUCLEOTIDE SEQUENCE [LARGE SCALE GENOMIC DNA]</scope>
    <source>
        <strain evidence="5">Heshi-B3</strain>
    </source>
</reference>
<dbReference type="Proteomes" id="UP000028863">
    <property type="component" value="Unassembled WGS sequence"/>
</dbReference>
<sequence>MTAKFIGYAGTYTRKTSEGIYRFVLDTEKETLSKAEVAAKVGSPTYLTISEDKKHLYSVAQDGEMGGVHAYELTEQTAELSSINGQLVEGAPPCHLDVKGGVLVTGNYHKGDIGLHQVGSNNEVEQGQFLKHEGSGPHDRQEKPHVHFTGYTPDGKYIVVADLGTDKLVTYKQVKDELVHVNTLTVKEGSGPRHIAFHPNGKTAYLVTELRSEVVVLDYDAATGSFTEKQYIKAIPEDFTETNDASAIHVSSDGKFVYSGNRGHNSIAVFAVNEETGELSLVEIKPSGGDWPRDFVLDPTGKFLVASNQHSGNIVLFKRDEVTGKLTQTDEVIDVPEVVCVKFLPE</sequence>
<dbReference type="InterPro" id="IPR015943">
    <property type="entry name" value="WD40/YVTN_repeat-like_dom_sf"/>
</dbReference>
<dbReference type="Proteomes" id="UP000052946">
    <property type="component" value="Unassembled WGS sequence"/>
</dbReference>
<dbReference type="Pfam" id="PF10282">
    <property type="entry name" value="Lactonase"/>
    <property type="match status" value="1"/>
</dbReference>
<dbReference type="Gene3D" id="2.130.10.10">
    <property type="entry name" value="YVTN repeat-like/Quinoprotein amine dehydrogenase"/>
    <property type="match status" value="1"/>
</dbReference>
<dbReference type="eggNOG" id="COG2706">
    <property type="taxonomic scope" value="Bacteria"/>
</dbReference>
<organism evidence="2 4">
    <name type="scientific">Oceanobacillus picturae</name>
    <dbReference type="NCBI Taxonomy" id="171693"/>
    <lineage>
        <taxon>Bacteria</taxon>
        <taxon>Bacillati</taxon>
        <taxon>Bacillota</taxon>
        <taxon>Bacilli</taxon>
        <taxon>Bacillales</taxon>
        <taxon>Bacillaceae</taxon>
        <taxon>Oceanobacillus</taxon>
    </lineage>
</organism>
<reference evidence="2 4" key="2">
    <citation type="submission" date="2014-03" db="EMBL/GenBank/DDBJ databases">
        <authorList>
            <person name="Urmite Genomes U."/>
        </authorList>
    </citation>
    <scope>NUCLEOTIDE SEQUENCE [LARGE SCALE GENOMIC DNA]</scope>
    <source>
        <strain evidence="2 4">S1</strain>
    </source>
</reference>
<comment type="caution">
    <text evidence="2">The sequence shown here is derived from an EMBL/GenBank/DDBJ whole genome shotgun (WGS) entry which is preliminary data.</text>
</comment>
<evidence type="ECO:0000313" key="5">
    <source>
        <dbReference type="Proteomes" id="UP000052946"/>
    </source>
</evidence>
<dbReference type="GO" id="GO:0017057">
    <property type="term" value="F:6-phosphogluconolactonase activity"/>
    <property type="evidence" value="ECO:0007669"/>
    <property type="project" value="TreeGrafter"/>
</dbReference>
<evidence type="ECO:0000256" key="1">
    <source>
        <dbReference type="ARBA" id="ARBA00005564"/>
    </source>
</evidence>
<evidence type="ECO:0000313" key="3">
    <source>
        <dbReference type="EMBL" id="GAQ19070.1"/>
    </source>
</evidence>
<dbReference type="AlphaFoldDB" id="W9AKS4"/>
<dbReference type="InterPro" id="IPR011048">
    <property type="entry name" value="Haem_d1_sf"/>
</dbReference>